<organism evidence="3 4">
    <name type="scientific">Zhihengliuella alba</name>
    <dbReference type="NCBI Taxonomy" id="547018"/>
    <lineage>
        <taxon>Bacteria</taxon>
        <taxon>Bacillati</taxon>
        <taxon>Actinomycetota</taxon>
        <taxon>Actinomycetes</taxon>
        <taxon>Micrococcales</taxon>
        <taxon>Micrococcaceae</taxon>
        <taxon>Zhihengliuella</taxon>
    </lineage>
</organism>
<comment type="caution">
    <text evidence="3">The sequence shown here is derived from an EMBL/GenBank/DDBJ whole genome shotgun (WGS) entry which is preliminary data.</text>
</comment>
<keyword evidence="2" id="KW-1133">Transmembrane helix</keyword>
<feature type="region of interest" description="Disordered" evidence="1">
    <location>
        <begin position="1"/>
        <end position="28"/>
    </location>
</feature>
<sequence>MNPSPSNRRPEPSRDQEPAAGTRPGVGSSARWAWPRLPGTLRAATVWWGMLAVALVVFAAAAFANHQLLGDGTDRSALVVLGVFLGGLAVVTGWGVVLLLRGRLSGRTQLTTFGLIAGLPLLFRGPRLMIPAIGLLIGVLLLWLPPSLRYFKAQARQARAARRREKDRLQGRQRRE</sequence>
<feature type="transmembrane region" description="Helical" evidence="2">
    <location>
        <begin position="76"/>
        <end position="100"/>
    </location>
</feature>
<dbReference type="EMBL" id="BAABCJ010000001">
    <property type="protein sequence ID" value="GAA3698870.1"/>
    <property type="molecule type" value="Genomic_DNA"/>
</dbReference>
<feature type="compositionally biased region" description="Basic and acidic residues" evidence="1">
    <location>
        <begin position="8"/>
        <end position="17"/>
    </location>
</feature>
<evidence type="ECO:0000313" key="3">
    <source>
        <dbReference type="EMBL" id="GAA3698870.1"/>
    </source>
</evidence>
<dbReference type="Proteomes" id="UP001501536">
    <property type="component" value="Unassembled WGS sequence"/>
</dbReference>
<accession>A0ABP7CZS3</accession>
<evidence type="ECO:0000313" key="4">
    <source>
        <dbReference type="Proteomes" id="UP001501536"/>
    </source>
</evidence>
<protein>
    <submittedName>
        <fullName evidence="3">Uncharacterized protein</fullName>
    </submittedName>
</protein>
<feature type="transmembrane region" description="Helical" evidence="2">
    <location>
        <begin position="46"/>
        <end position="64"/>
    </location>
</feature>
<reference evidence="4" key="1">
    <citation type="journal article" date="2019" name="Int. J. Syst. Evol. Microbiol.">
        <title>The Global Catalogue of Microorganisms (GCM) 10K type strain sequencing project: providing services to taxonomists for standard genome sequencing and annotation.</title>
        <authorList>
            <consortium name="The Broad Institute Genomics Platform"/>
            <consortium name="The Broad Institute Genome Sequencing Center for Infectious Disease"/>
            <person name="Wu L."/>
            <person name="Ma J."/>
        </authorList>
    </citation>
    <scope>NUCLEOTIDE SEQUENCE [LARGE SCALE GENOMIC DNA]</scope>
    <source>
        <strain evidence="4">JCM 16961</strain>
    </source>
</reference>
<name>A0ABP7CZS3_9MICC</name>
<feature type="transmembrane region" description="Helical" evidence="2">
    <location>
        <begin position="129"/>
        <end position="151"/>
    </location>
</feature>
<proteinExistence type="predicted"/>
<keyword evidence="4" id="KW-1185">Reference proteome</keyword>
<evidence type="ECO:0000256" key="2">
    <source>
        <dbReference type="SAM" id="Phobius"/>
    </source>
</evidence>
<keyword evidence="2" id="KW-0812">Transmembrane</keyword>
<dbReference type="RefSeq" id="WP_344880762.1">
    <property type="nucleotide sequence ID" value="NZ_BAABCJ010000001.1"/>
</dbReference>
<gene>
    <name evidence="3" type="ORF">GCM10022377_09840</name>
</gene>
<evidence type="ECO:0000256" key="1">
    <source>
        <dbReference type="SAM" id="MobiDB-lite"/>
    </source>
</evidence>
<keyword evidence="2" id="KW-0472">Membrane</keyword>